<dbReference type="Pfam" id="PF12833">
    <property type="entry name" value="HTH_18"/>
    <property type="match status" value="1"/>
</dbReference>
<protein>
    <submittedName>
        <fullName evidence="6">AraC family transcriptional regulator</fullName>
    </submittedName>
</protein>
<evidence type="ECO:0000256" key="4">
    <source>
        <dbReference type="SAM" id="Phobius"/>
    </source>
</evidence>
<dbReference type="GO" id="GO:0003700">
    <property type="term" value="F:DNA-binding transcription factor activity"/>
    <property type="evidence" value="ECO:0007669"/>
    <property type="project" value="InterPro"/>
</dbReference>
<reference evidence="6" key="1">
    <citation type="submission" date="2020-09" db="EMBL/GenBank/DDBJ databases">
        <title>Draft Genome Sequence of Paenibacillus sp. WST5.</title>
        <authorList>
            <person name="Bao Z."/>
        </authorList>
    </citation>
    <scope>NUCLEOTIDE SEQUENCE</scope>
    <source>
        <strain evidence="6">WST5</strain>
    </source>
</reference>
<dbReference type="Proteomes" id="UP000650466">
    <property type="component" value="Unassembled WGS sequence"/>
</dbReference>
<dbReference type="GO" id="GO:0043565">
    <property type="term" value="F:sequence-specific DNA binding"/>
    <property type="evidence" value="ECO:0007669"/>
    <property type="project" value="InterPro"/>
</dbReference>
<gene>
    <name evidence="6" type="ORF">ICC18_28840</name>
</gene>
<dbReference type="PROSITE" id="PS01124">
    <property type="entry name" value="HTH_ARAC_FAMILY_2"/>
    <property type="match status" value="1"/>
</dbReference>
<keyword evidence="7" id="KW-1185">Reference proteome</keyword>
<dbReference type="InterPro" id="IPR009057">
    <property type="entry name" value="Homeodomain-like_sf"/>
</dbReference>
<keyword evidence="2" id="KW-0238">DNA-binding</keyword>
<dbReference type="RefSeq" id="WP_188177840.1">
    <property type="nucleotide sequence ID" value="NZ_JACVVD010000015.1"/>
</dbReference>
<dbReference type="SMART" id="SM00342">
    <property type="entry name" value="HTH_ARAC"/>
    <property type="match status" value="1"/>
</dbReference>
<feature type="domain" description="HTH araC/xylS-type" evidence="5">
    <location>
        <begin position="671"/>
        <end position="770"/>
    </location>
</feature>
<dbReference type="Gene3D" id="1.10.10.60">
    <property type="entry name" value="Homeodomain-like"/>
    <property type="match status" value="1"/>
</dbReference>
<feature type="transmembrane region" description="Helical" evidence="4">
    <location>
        <begin position="305"/>
        <end position="329"/>
    </location>
</feature>
<comment type="caution">
    <text evidence="6">The sequence shown here is derived from an EMBL/GenBank/DDBJ whole genome shotgun (WGS) entry which is preliminary data.</text>
</comment>
<dbReference type="PANTHER" id="PTHR43280">
    <property type="entry name" value="ARAC-FAMILY TRANSCRIPTIONAL REGULATOR"/>
    <property type="match status" value="1"/>
</dbReference>
<name>A0A926KU39_9BACL</name>
<dbReference type="Gene3D" id="3.30.450.20">
    <property type="entry name" value="PAS domain"/>
    <property type="match status" value="1"/>
</dbReference>
<evidence type="ECO:0000259" key="5">
    <source>
        <dbReference type="PROSITE" id="PS01124"/>
    </source>
</evidence>
<feature type="transmembrane region" description="Helical" evidence="4">
    <location>
        <begin position="12"/>
        <end position="37"/>
    </location>
</feature>
<accession>A0A926KU39</accession>
<dbReference type="InterPro" id="IPR018060">
    <property type="entry name" value="HTH_AraC"/>
</dbReference>
<evidence type="ECO:0000256" key="3">
    <source>
        <dbReference type="ARBA" id="ARBA00023163"/>
    </source>
</evidence>
<evidence type="ECO:0000256" key="2">
    <source>
        <dbReference type="ARBA" id="ARBA00023125"/>
    </source>
</evidence>
<evidence type="ECO:0000313" key="6">
    <source>
        <dbReference type="EMBL" id="MBD0384060.1"/>
    </source>
</evidence>
<organism evidence="6 7">
    <name type="scientific">Paenibacillus sedimenti</name>
    <dbReference type="NCBI Taxonomy" id="2770274"/>
    <lineage>
        <taxon>Bacteria</taxon>
        <taxon>Bacillati</taxon>
        <taxon>Bacillota</taxon>
        <taxon>Bacilli</taxon>
        <taxon>Bacillales</taxon>
        <taxon>Paenibacillaceae</taxon>
        <taxon>Paenibacillus</taxon>
    </lineage>
</organism>
<keyword evidence="4" id="KW-0472">Membrane</keyword>
<proteinExistence type="predicted"/>
<keyword evidence="4" id="KW-0812">Transmembrane</keyword>
<dbReference type="AlphaFoldDB" id="A0A926KU39"/>
<keyword evidence="1" id="KW-0805">Transcription regulation</keyword>
<evidence type="ECO:0000256" key="1">
    <source>
        <dbReference type="ARBA" id="ARBA00023015"/>
    </source>
</evidence>
<dbReference type="PANTHER" id="PTHR43280:SF28">
    <property type="entry name" value="HTH-TYPE TRANSCRIPTIONAL ACTIVATOR RHAS"/>
    <property type="match status" value="1"/>
</dbReference>
<dbReference type="SUPFAM" id="SSF46689">
    <property type="entry name" value="Homeodomain-like"/>
    <property type="match status" value="1"/>
</dbReference>
<keyword evidence="3" id="KW-0804">Transcription</keyword>
<sequence>MKTILAFIRKKNMLFKLILSYVLVGFLFITGFSYVILYKVSNDLTQEVNETSSRMIEQSYNTADILLSSTYNYYSQLFLKNEWIISAMNGEGFTLGEMYDINSRLNDFIQENPLVSSIYVYNYNSNLVFSSVQMFNSIDNFFDKGMTALLVQKEIYEQGIFIPRKAVLTYPNSSADVNQNLISIIYSYAMPDGSRNNMVVNLNQNVLQELVMKGSGNGTYKMMIVNDQGLVISRPEDKDFQENDMVKEITKPILESNEKRGSFFAEFNNKTQRVSFVKSGRLGWNFIILADYDKLLGKVDALQSFIFRMTLICLAIMAITSAFFTKMIYVPIYHLIKRTLATTEAKDKPLLNEYDLLNKSFSLLENKVNTLQSDINQSVSVRKQSILRSILLGKTGKGIDAQQAMKKFGLGVESDQYVVCVLKIDSFHEMSDKYDMVDISLLKYAVENISREIASSRYKLEVLEDGHDSLDLIFTIGSGEGVHELKIKDILAEIQMNVDKFLKMTVAASIGPVAKKIEDLKLSRLGAYQAIHYRLVYGTNSLISYEDIISAETKEYQYPVALENQMMNSLKSGDLEQLRDLTAEFIASIHPFKYDEIILSLVQLLVMTIRTAKSMSSFDREDADLEIHTCQQQLLRLDTLDQIEAWYLSLCERIVAIRDRESRSKNNKAVEKMVEYIRDHYTDPNLSVDMLSQMIGMSASYVRKHIKEETGKSVAEHLAEHRFRKARELLIHTDHPARKIGEMVGFENTNYFYVLFKKHVGMTPDHYRRENKLENLKSY</sequence>
<evidence type="ECO:0000313" key="7">
    <source>
        <dbReference type="Proteomes" id="UP000650466"/>
    </source>
</evidence>
<dbReference type="EMBL" id="JACVVD010000015">
    <property type="protein sequence ID" value="MBD0384060.1"/>
    <property type="molecule type" value="Genomic_DNA"/>
</dbReference>
<keyword evidence="4" id="KW-1133">Transmembrane helix</keyword>